<dbReference type="Pfam" id="PF24560">
    <property type="entry name" value="zf-C2H2_OTU1_C"/>
    <property type="match status" value="1"/>
</dbReference>
<dbReference type="OrthoDB" id="65596at2759"/>
<dbReference type="SUPFAM" id="SSF54236">
    <property type="entry name" value="Ubiquitin-like"/>
    <property type="match status" value="1"/>
</dbReference>
<dbReference type="PANTHER" id="PTHR13312">
    <property type="entry name" value="HIV-INDUCED PROTEIN-7-LIKE PROTEASE"/>
    <property type="match status" value="1"/>
</dbReference>
<comment type="function">
    <text evidence="9">Hydrolase that can remove conjugated ubiquitin from proteins and may therefore play an important regulatory role at the level of protein turnover by preventing degradation.</text>
</comment>
<name>A0A8S1JAF4_9CHLO</name>
<dbReference type="InterPro" id="IPR029071">
    <property type="entry name" value="Ubiquitin-like_domsf"/>
</dbReference>
<dbReference type="Gene3D" id="3.90.70.80">
    <property type="match status" value="1"/>
</dbReference>
<dbReference type="GO" id="GO:0036503">
    <property type="term" value="P:ERAD pathway"/>
    <property type="evidence" value="ECO:0007669"/>
    <property type="project" value="TreeGrafter"/>
</dbReference>
<dbReference type="GO" id="GO:0004843">
    <property type="term" value="F:cysteine-type deubiquitinase activity"/>
    <property type="evidence" value="ECO:0007669"/>
    <property type="project" value="UniProtKB-UniRule"/>
</dbReference>
<sequence>MTITLRCRGPTGQTVKFDGLDPSMSVAAFQDLLAKDTGVEPDAQEVLVGFPPKLVQLPADPWNTAISTLGIEHGETIVVRKNEFLRAVDSSVHRSAMVEQADTTDDEELARALALSMEDSAAVPGPSLAAEHDDVVRGAGSSKQVSSVALADGTHIVRRVVDADNSCLFTSVAYVVEQNRLKGYDLRQIIAAAVAEDPTTYNEGVLGKTTSEYQKWILNPERWGGQIELAILSAYYRTQIAAFDIRTMRCDVYGQEEGYQDLVMVVYDGLHYDALAVAHSEHADEELDITKFNPTTPTGNMIMQGAKTLVSKLNAASQFTDTAHFKLRCGQCFTGLRGEKDAVEHAKATGHKNFSEYK</sequence>
<dbReference type="GO" id="GO:0008270">
    <property type="term" value="F:zinc ion binding"/>
    <property type="evidence" value="ECO:0007669"/>
    <property type="project" value="UniProtKB-KW"/>
</dbReference>
<dbReference type="InterPro" id="IPR057766">
    <property type="entry name" value="Znf-C2H2_OTU1-like_C"/>
</dbReference>
<reference evidence="11" key="1">
    <citation type="submission" date="2020-12" db="EMBL/GenBank/DDBJ databases">
        <authorList>
            <person name="Iha C."/>
        </authorList>
    </citation>
    <scope>NUCLEOTIDE SEQUENCE</scope>
</reference>
<dbReference type="InterPro" id="IPR003903">
    <property type="entry name" value="UIM_dom"/>
</dbReference>
<dbReference type="Pfam" id="PF02338">
    <property type="entry name" value="OTU"/>
    <property type="match status" value="1"/>
</dbReference>
<dbReference type="GO" id="GO:0005634">
    <property type="term" value="C:nucleus"/>
    <property type="evidence" value="ECO:0007669"/>
    <property type="project" value="TreeGrafter"/>
</dbReference>
<dbReference type="EMBL" id="CAJHUC010002054">
    <property type="protein sequence ID" value="CAD7703064.1"/>
    <property type="molecule type" value="Genomic_DNA"/>
</dbReference>
<keyword evidence="12" id="KW-1185">Reference proteome</keyword>
<dbReference type="Pfam" id="PF02809">
    <property type="entry name" value="UIM"/>
    <property type="match status" value="1"/>
</dbReference>
<dbReference type="EC" id="3.4.19.12" evidence="9"/>
<feature type="domain" description="OTU" evidence="10">
    <location>
        <begin position="156"/>
        <end position="278"/>
    </location>
</feature>
<evidence type="ECO:0000256" key="3">
    <source>
        <dbReference type="ARBA" id="ARBA00022723"/>
    </source>
</evidence>
<dbReference type="PROSITE" id="PS50330">
    <property type="entry name" value="UIM"/>
    <property type="match status" value="1"/>
</dbReference>
<dbReference type="PANTHER" id="PTHR13312:SF0">
    <property type="entry name" value="UBIQUITIN THIOESTERASE OTU1"/>
    <property type="match status" value="1"/>
</dbReference>
<protein>
    <recommendedName>
        <fullName evidence="9">Ubiquitin thioesterase OTU</fullName>
        <ecNumber evidence="9">3.4.19.12</ecNumber>
    </recommendedName>
</protein>
<dbReference type="InterPro" id="IPR048857">
    <property type="entry name" value="OTU1_Ubl"/>
</dbReference>
<proteinExistence type="predicted"/>
<dbReference type="Pfam" id="PF21403">
    <property type="entry name" value="OTU1_UBXL"/>
    <property type="match status" value="1"/>
</dbReference>
<evidence type="ECO:0000256" key="8">
    <source>
        <dbReference type="ARBA" id="ARBA00022833"/>
    </source>
</evidence>
<dbReference type="SUPFAM" id="SSF54001">
    <property type="entry name" value="Cysteine proteinases"/>
    <property type="match status" value="1"/>
</dbReference>
<dbReference type="PROSITE" id="PS50802">
    <property type="entry name" value="OTU"/>
    <property type="match status" value="1"/>
</dbReference>
<comment type="caution">
    <text evidence="11">The sequence shown here is derived from an EMBL/GenBank/DDBJ whole genome shotgun (WGS) entry which is preliminary data.</text>
</comment>
<keyword evidence="6 9" id="KW-0378">Hydrolase</keyword>
<evidence type="ECO:0000256" key="4">
    <source>
        <dbReference type="ARBA" id="ARBA00022771"/>
    </source>
</evidence>
<comment type="catalytic activity">
    <reaction evidence="1 9">
        <text>Thiol-dependent hydrolysis of ester, thioester, amide, peptide and isopeptide bonds formed by the C-terminal Gly of ubiquitin (a 76-residue protein attached to proteins as an intracellular targeting signal).</text>
        <dbReference type="EC" id="3.4.19.12"/>
    </reaction>
</comment>
<keyword evidence="2" id="KW-0645">Protease</keyword>
<evidence type="ECO:0000256" key="5">
    <source>
        <dbReference type="ARBA" id="ARBA00022786"/>
    </source>
</evidence>
<evidence type="ECO:0000256" key="6">
    <source>
        <dbReference type="ARBA" id="ARBA00022801"/>
    </source>
</evidence>
<dbReference type="GO" id="GO:0030968">
    <property type="term" value="P:endoplasmic reticulum unfolded protein response"/>
    <property type="evidence" value="ECO:0007669"/>
    <property type="project" value="TreeGrafter"/>
</dbReference>
<dbReference type="CDD" id="cd17059">
    <property type="entry name" value="Ubl_OTU1"/>
    <property type="match status" value="1"/>
</dbReference>
<dbReference type="GO" id="GO:0005829">
    <property type="term" value="C:cytosol"/>
    <property type="evidence" value="ECO:0007669"/>
    <property type="project" value="TreeGrafter"/>
</dbReference>
<keyword evidence="9" id="KW-0963">Cytoplasm</keyword>
<evidence type="ECO:0000313" key="12">
    <source>
        <dbReference type="Proteomes" id="UP000708148"/>
    </source>
</evidence>
<dbReference type="InterPro" id="IPR038765">
    <property type="entry name" value="Papain-like_cys_pep_sf"/>
</dbReference>
<evidence type="ECO:0000256" key="7">
    <source>
        <dbReference type="ARBA" id="ARBA00022807"/>
    </source>
</evidence>
<evidence type="ECO:0000256" key="9">
    <source>
        <dbReference type="RuleBase" id="RU367104"/>
    </source>
</evidence>
<accession>A0A8S1JAF4</accession>
<keyword evidence="7 9" id="KW-0788">Thiol protease</keyword>
<evidence type="ECO:0000313" key="11">
    <source>
        <dbReference type="EMBL" id="CAD7703064.1"/>
    </source>
</evidence>
<dbReference type="InterPro" id="IPR003323">
    <property type="entry name" value="OTU_dom"/>
</dbReference>
<evidence type="ECO:0000256" key="2">
    <source>
        <dbReference type="ARBA" id="ARBA00022670"/>
    </source>
</evidence>
<dbReference type="Proteomes" id="UP000708148">
    <property type="component" value="Unassembled WGS sequence"/>
</dbReference>
<evidence type="ECO:0000256" key="1">
    <source>
        <dbReference type="ARBA" id="ARBA00000707"/>
    </source>
</evidence>
<dbReference type="AlphaFoldDB" id="A0A8S1JAF4"/>
<keyword evidence="8" id="KW-0862">Zinc</keyword>
<organism evidence="11 12">
    <name type="scientific">Ostreobium quekettii</name>
    <dbReference type="NCBI Taxonomy" id="121088"/>
    <lineage>
        <taxon>Eukaryota</taxon>
        <taxon>Viridiplantae</taxon>
        <taxon>Chlorophyta</taxon>
        <taxon>core chlorophytes</taxon>
        <taxon>Ulvophyceae</taxon>
        <taxon>TCBD clade</taxon>
        <taxon>Bryopsidales</taxon>
        <taxon>Ostreobineae</taxon>
        <taxon>Ostreobiaceae</taxon>
        <taxon>Ostreobium</taxon>
    </lineage>
</organism>
<keyword evidence="4" id="KW-0863">Zinc-finger</keyword>
<keyword evidence="5 9" id="KW-0833">Ubl conjugation pathway</keyword>
<keyword evidence="3" id="KW-0479">Metal-binding</keyword>
<dbReference type="Gene3D" id="3.10.20.90">
    <property type="entry name" value="Phosphatidylinositol 3-kinase Catalytic Subunit, Chain A, domain 1"/>
    <property type="match status" value="1"/>
</dbReference>
<dbReference type="GO" id="GO:0016579">
    <property type="term" value="P:protein deubiquitination"/>
    <property type="evidence" value="ECO:0007669"/>
    <property type="project" value="TreeGrafter"/>
</dbReference>
<evidence type="ECO:0000259" key="10">
    <source>
        <dbReference type="PROSITE" id="PS50802"/>
    </source>
</evidence>
<gene>
    <name evidence="11" type="ORF">OSTQU699_LOCUS8421</name>
</gene>
<comment type="subcellular location">
    <subcellularLocation>
        <location evidence="9">Cytoplasm</location>
    </subcellularLocation>
</comment>